<reference evidence="2" key="1">
    <citation type="submission" date="2025-08" db="UniProtKB">
        <authorList>
            <consortium name="RefSeq"/>
        </authorList>
    </citation>
    <scope>IDENTIFICATION</scope>
    <source>
        <tissue evidence="2">Tentacle</tissue>
    </source>
</reference>
<proteinExistence type="predicted"/>
<evidence type="ECO:0000313" key="1">
    <source>
        <dbReference type="Proteomes" id="UP000515163"/>
    </source>
</evidence>
<dbReference type="InParanoid" id="A0A6P8HJ72"/>
<keyword evidence="1" id="KW-1185">Reference proteome</keyword>
<dbReference type="GeneID" id="116291824"/>
<accession>A0A6P8HJ72</accession>
<dbReference type="OrthoDB" id="5960871at2759"/>
<gene>
    <name evidence="2" type="primary">LOC116291824</name>
</gene>
<dbReference type="AlphaFoldDB" id="A0A6P8HJ72"/>
<evidence type="ECO:0000313" key="2">
    <source>
        <dbReference type="RefSeq" id="XP_031554898.1"/>
    </source>
</evidence>
<dbReference type="RefSeq" id="XP_031554898.1">
    <property type="nucleotide sequence ID" value="XM_031699038.1"/>
</dbReference>
<organism evidence="1 2">
    <name type="scientific">Actinia tenebrosa</name>
    <name type="common">Australian red waratah sea anemone</name>
    <dbReference type="NCBI Taxonomy" id="6105"/>
    <lineage>
        <taxon>Eukaryota</taxon>
        <taxon>Metazoa</taxon>
        <taxon>Cnidaria</taxon>
        <taxon>Anthozoa</taxon>
        <taxon>Hexacorallia</taxon>
        <taxon>Actiniaria</taxon>
        <taxon>Actiniidae</taxon>
        <taxon>Actinia</taxon>
    </lineage>
</organism>
<dbReference type="Proteomes" id="UP000515163">
    <property type="component" value="Unplaced"/>
</dbReference>
<dbReference type="KEGG" id="aten:116291824"/>
<protein>
    <submittedName>
        <fullName evidence="2">Uncharacterized protein LOC116291824</fullName>
    </submittedName>
</protein>
<sequence length="427" mass="50130">MNVACNSKSFLTRFFTTNPFALYRINGFRLESFKLTTVFRKETSYQLHTRARKRLERIHKKNEDVVARSQEALKKLRRKKLEGLSENKIPEDIQLGERLLNTRSIRRLLSIYNATKDSKVLSVSNQVITLKRIAEQCEKYQDERVQMSKRISYQKLVCELINNVSDVCDQCTSRELVDIIVALTWLDMKHFSIFGPMVREIHVHGFEKLSAEEIGLLCWALGVLADDNAYKTMEEIGKQLYQRELVTFSNMDLCRIAWSFSELSVPADTLLKEICSELLTRDLSLFEPKAITHMSLAFSRIDSLADHVMQAMEDALYSVIETKKYPTEDLVYLTVSFLRCNRISRKMFSKLDKMLIFRRDFEETVSKELLEELLMLLKESSFHMSEIRKVLENVLYPSKLNSVFDVFFRPRASWKAKLFKQYLFKEY</sequence>
<name>A0A6P8HJ72_ACTTE</name>